<evidence type="ECO:0000259" key="1">
    <source>
        <dbReference type="Pfam" id="PF24832"/>
    </source>
</evidence>
<dbReference type="RefSeq" id="WP_274165996.1">
    <property type="nucleotide sequence ID" value="NZ_JAJUBC010000025.1"/>
</dbReference>
<protein>
    <recommendedName>
        <fullName evidence="1">DUF7716 domain-containing protein</fullName>
    </recommendedName>
</protein>
<dbReference type="InterPro" id="IPR056133">
    <property type="entry name" value="DUF7716"/>
</dbReference>
<reference evidence="2" key="1">
    <citation type="submission" date="2021-12" db="EMBL/GenBank/DDBJ databases">
        <title>Enterovibrio ZSDZ35 sp. nov. and Enterovibrio ZSDZ42 sp. nov., isolated from coastal seawater in Qingdao.</title>
        <authorList>
            <person name="Zhang P."/>
        </authorList>
    </citation>
    <scope>NUCLEOTIDE SEQUENCE</scope>
    <source>
        <strain evidence="2">ZSDZ42</strain>
    </source>
</reference>
<proteinExistence type="predicted"/>
<evidence type="ECO:0000313" key="2">
    <source>
        <dbReference type="EMBL" id="MDD1795190.1"/>
    </source>
</evidence>
<dbReference type="Pfam" id="PF24832">
    <property type="entry name" value="DUF7716"/>
    <property type="match status" value="1"/>
</dbReference>
<evidence type="ECO:0000313" key="3">
    <source>
        <dbReference type="Proteomes" id="UP001149400"/>
    </source>
</evidence>
<comment type="caution">
    <text evidence="2">The sequence shown here is derived from an EMBL/GenBank/DDBJ whole genome shotgun (WGS) entry which is preliminary data.</text>
</comment>
<accession>A0ABT5R5R7</accession>
<feature type="domain" description="DUF7716" evidence="1">
    <location>
        <begin position="6"/>
        <end position="104"/>
    </location>
</feature>
<gene>
    <name evidence="2" type="ORF">LRP50_18845</name>
</gene>
<name>A0ABT5R5R7_9GAMM</name>
<dbReference type="EMBL" id="JAJUBC010000025">
    <property type="protein sequence ID" value="MDD1795190.1"/>
    <property type="molecule type" value="Genomic_DNA"/>
</dbReference>
<keyword evidence="3" id="KW-1185">Reference proteome</keyword>
<organism evidence="2 3">
    <name type="scientific">Enterovibrio gelatinilyticus</name>
    <dbReference type="NCBI Taxonomy" id="2899819"/>
    <lineage>
        <taxon>Bacteria</taxon>
        <taxon>Pseudomonadati</taxon>
        <taxon>Pseudomonadota</taxon>
        <taxon>Gammaproteobacteria</taxon>
        <taxon>Vibrionales</taxon>
        <taxon>Vibrionaceae</taxon>
        <taxon>Enterovibrio</taxon>
    </lineage>
</organism>
<sequence>MREKVSVNELLGNVESLDWELELYFRSDQPLDENSSFLVINDEDEELRDANDEPLYPKERGFNHFLSVANAQDVMSNIIRQNQEVSSKRFIEALVYFFEHDAFICYRKKK</sequence>
<dbReference type="Proteomes" id="UP001149400">
    <property type="component" value="Unassembled WGS sequence"/>
</dbReference>